<gene>
    <name evidence="1" type="ORF">GCM10022226_77900</name>
</gene>
<sequence length="79" mass="7993">MLTAGNRGWVGEPGPLLAEPFHGFLAEPFHRLMLAEALVGGPRARITAGARVVWCGADAAGSGAVNPAPWYGGRPGAGG</sequence>
<accession>A0ABP7JF29</accession>
<proteinExistence type="predicted"/>
<dbReference type="Proteomes" id="UP001500888">
    <property type="component" value="Unassembled WGS sequence"/>
</dbReference>
<protein>
    <submittedName>
        <fullName evidence="1">Uncharacterized protein</fullName>
    </submittedName>
</protein>
<keyword evidence="2" id="KW-1185">Reference proteome</keyword>
<evidence type="ECO:0000313" key="1">
    <source>
        <dbReference type="EMBL" id="GAA3843381.1"/>
    </source>
</evidence>
<evidence type="ECO:0000313" key="2">
    <source>
        <dbReference type="Proteomes" id="UP001500888"/>
    </source>
</evidence>
<reference evidence="2" key="1">
    <citation type="journal article" date="2019" name="Int. J. Syst. Evol. Microbiol.">
        <title>The Global Catalogue of Microorganisms (GCM) 10K type strain sequencing project: providing services to taxonomists for standard genome sequencing and annotation.</title>
        <authorList>
            <consortium name="The Broad Institute Genomics Platform"/>
            <consortium name="The Broad Institute Genome Sequencing Center for Infectious Disease"/>
            <person name="Wu L."/>
            <person name="Ma J."/>
        </authorList>
    </citation>
    <scope>NUCLEOTIDE SEQUENCE [LARGE SCALE GENOMIC DNA]</scope>
    <source>
        <strain evidence="2">JCM 16908</strain>
    </source>
</reference>
<name>A0ABP7JF29_9ACTN</name>
<dbReference type="EMBL" id="BAAAZR010000057">
    <property type="protein sequence ID" value="GAA3843381.1"/>
    <property type="molecule type" value="Genomic_DNA"/>
</dbReference>
<organism evidence="1 2">
    <name type="scientific">Sphaerisporangium flaviroseum</name>
    <dbReference type="NCBI Taxonomy" id="509199"/>
    <lineage>
        <taxon>Bacteria</taxon>
        <taxon>Bacillati</taxon>
        <taxon>Actinomycetota</taxon>
        <taxon>Actinomycetes</taxon>
        <taxon>Streptosporangiales</taxon>
        <taxon>Streptosporangiaceae</taxon>
        <taxon>Sphaerisporangium</taxon>
    </lineage>
</organism>
<comment type="caution">
    <text evidence="1">The sequence shown here is derived from an EMBL/GenBank/DDBJ whole genome shotgun (WGS) entry which is preliminary data.</text>
</comment>